<protein>
    <submittedName>
        <fullName evidence="2">Uncharacterized protein</fullName>
    </submittedName>
</protein>
<evidence type="ECO:0000313" key="3">
    <source>
        <dbReference type="Proteomes" id="UP000535491"/>
    </source>
</evidence>
<dbReference type="AlphaFoldDB" id="A0A7W1WRU9"/>
<evidence type="ECO:0000256" key="1">
    <source>
        <dbReference type="SAM" id="MobiDB-lite"/>
    </source>
</evidence>
<gene>
    <name evidence="2" type="ORF">H1191_10850</name>
</gene>
<dbReference type="Proteomes" id="UP000535491">
    <property type="component" value="Unassembled WGS sequence"/>
</dbReference>
<sequence>MGLRIELAPEVPAQPKPEAGTSQARDQSDGTRRLPQVKRSGQAQNAG</sequence>
<feature type="region of interest" description="Disordered" evidence="1">
    <location>
        <begin position="1"/>
        <end position="47"/>
    </location>
</feature>
<evidence type="ECO:0000313" key="2">
    <source>
        <dbReference type="EMBL" id="MBA4494804.1"/>
    </source>
</evidence>
<reference evidence="2 3" key="1">
    <citation type="submission" date="2020-07" db="EMBL/GenBank/DDBJ databases">
        <authorList>
            <person name="Feng H."/>
        </authorList>
    </citation>
    <scope>NUCLEOTIDE SEQUENCE [LARGE SCALE GENOMIC DNA]</scope>
    <source>
        <strain evidence="3">s-10</strain>
    </source>
</reference>
<dbReference type="EMBL" id="JACEIQ010000010">
    <property type="protein sequence ID" value="MBA4494804.1"/>
    <property type="molecule type" value="Genomic_DNA"/>
</dbReference>
<name>A0A7W1WRU9_9BACL</name>
<organism evidence="2 3">
    <name type="scientific">Paenactinomyces guangxiensis</name>
    <dbReference type="NCBI Taxonomy" id="1490290"/>
    <lineage>
        <taxon>Bacteria</taxon>
        <taxon>Bacillati</taxon>
        <taxon>Bacillota</taxon>
        <taxon>Bacilli</taxon>
        <taxon>Bacillales</taxon>
        <taxon>Thermoactinomycetaceae</taxon>
        <taxon>Paenactinomyces</taxon>
    </lineage>
</organism>
<accession>A0A7W1WRU9</accession>
<dbReference type="RefSeq" id="WP_181752049.1">
    <property type="nucleotide sequence ID" value="NZ_JACEIQ010000010.1"/>
</dbReference>
<proteinExistence type="predicted"/>
<comment type="caution">
    <text evidence="2">The sequence shown here is derived from an EMBL/GenBank/DDBJ whole genome shotgun (WGS) entry which is preliminary data.</text>
</comment>
<keyword evidence="3" id="KW-1185">Reference proteome</keyword>